<dbReference type="Pfam" id="PF00076">
    <property type="entry name" value="RRM_1"/>
    <property type="match status" value="3"/>
</dbReference>
<feature type="compositionally biased region" description="Polar residues" evidence="3">
    <location>
        <begin position="498"/>
        <end position="517"/>
    </location>
</feature>
<protein>
    <recommendedName>
        <fullName evidence="4">RRM domain-containing protein</fullName>
    </recommendedName>
</protein>
<dbReference type="InterPro" id="IPR012677">
    <property type="entry name" value="Nucleotide-bd_a/b_plait_sf"/>
</dbReference>
<dbReference type="InterPro" id="IPR000504">
    <property type="entry name" value="RRM_dom"/>
</dbReference>
<accession>A0ABQ7K9H8</accession>
<dbReference type="InterPro" id="IPR050374">
    <property type="entry name" value="RRT5_SRSF_SR"/>
</dbReference>
<name>A0ABQ7K9H8_9FUNG</name>
<feature type="compositionally biased region" description="Low complexity" evidence="3">
    <location>
        <begin position="653"/>
        <end position="690"/>
    </location>
</feature>
<dbReference type="PANTHER" id="PTHR23003:SF64">
    <property type="entry name" value="RRM DOMAIN-CONTAINING PROTEIN"/>
    <property type="match status" value="1"/>
</dbReference>
<sequence length="781" mass="86155">MSLRGRQLFVGNIPFSVGWQDLKDLFRGAGVVQRANIMQGRDGRSKGHGIVLFATSDDADKAQEMFNGYEWHGRPLEVREDRSIQDFVPKKTAPLALPALQQVSAEEVDGLTDELDKKLQVDTNGNENKDSGNEVLLADGEDFSKDHTLSSGSDVADSTTFKSAQDRTIHVGNIPFRVRWQDLKDLFRKAGHVVRADVALGPDNRSRGFGTVIFLNEEEAKQAISMFDQHHWQDRVIQVQEDRSGMDNGRHHDRGNGHGPALGYNHPVPHFRNPYPMNHNHNVVASRQVFVGNLPFQCQWQDLKDLFRKAGNIIRADVAHGYDGRSRGFGSVLFATPEDAKTAITMFDNYEYNGRTLRVHYDRYSHVGHAPMHGNMGHMMHPHMAHHPHHPHLHHPNQPHHHHHHHHPHRMHPMHAQHNHGFHGNFHQPPLMPLGTHPMVHGGHVPFNLGPPLFGNRNFSLLDPASNGGAEFPTPDGSALANTSPHPSEISVLASTGDRVSSATPFEPSPNNATIGVTSPSVSASASATAATTAAAHGTFSSPAVLSHPEPESPSQQYPFLTHLGPIGKPNSMHSQQQPQLHDLSNPGLLPGGGDNSSSSGGLPTHSSSVGVNDADDDDFGPRSIGNPYHFGNGVGDDESTFTPRFYMYPGLHQNQHQSQQQQQQQHQPQSQQQQQGQQQPTSQQQPHQPALAGYLPPYQDLYSHEHLVHGRAGLVGGLGANALSHGYPNQPEWMGHPNTFMMGPPQHMYGALPFGQYGHYRDLNNEVDDGEELLQQQDGY</sequence>
<keyword evidence="6" id="KW-1185">Reference proteome</keyword>
<dbReference type="Proteomes" id="UP001194696">
    <property type="component" value="Unassembled WGS sequence"/>
</dbReference>
<evidence type="ECO:0000313" key="6">
    <source>
        <dbReference type="Proteomes" id="UP001194696"/>
    </source>
</evidence>
<feature type="domain" description="RRM" evidence="4">
    <location>
        <begin position="6"/>
        <end position="83"/>
    </location>
</feature>
<feature type="region of interest" description="Disordered" evidence="3">
    <location>
        <begin position="541"/>
        <end position="696"/>
    </location>
</feature>
<dbReference type="InterPro" id="IPR035979">
    <property type="entry name" value="RBD_domain_sf"/>
</dbReference>
<dbReference type="PROSITE" id="PS50102">
    <property type="entry name" value="RRM"/>
    <property type="match status" value="3"/>
</dbReference>
<dbReference type="Gene3D" id="3.30.70.330">
    <property type="match status" value="3"/>
</dbReference>
<feature type="region of interest" description="Disordered" evidence="3">
    <location>
        <begin position="465"/>
        <end position="519"/>
    </location>
</feature>
<dbReference type="SUPFAM" id="SSF54928">
    <property type="entry name" value="RNA-binding domain, RBD"/>
    <property type="match status" value="3"/>
</dbReference>
<dbReference type="EMBL" id="JAAAIM010000143">
    <property type="protein sequence ID" value="KAG0293781.1"/>
    <property type="molecule type" value="Genomic_DNA"/>
</dbReference>
<evidence type="ECO:0000256" key="1">
    <source>
        <dbReference type="ARBA" id="ARBA00022884"/>
    </source>
</evidence>
<feature type="compositionally biased region" description="Basic residues" evidence="3">
    <location>
        <begin position="385"/>
        <end position="421"/>
    </location>
</feature>
<feature type="domain" description="RRM" evidence="4">
    <location>
        <begin position="167"/>
        <end position="244"/>
    </location>
</feature>
<evidence type="ECO:0000256" key="3">
    <source>
        <dbReference type="SAM" id="MobiDB-lite"/>
    </source>
</evidence>
<feature type="domain" description="RRM" evidence="4">
    <location>
        <begin position="287"/>
        <end position="364"/>
    </location>
</feature>
<feature type="region of interest" description="Disordered" evidence="3">
    <location>
        <begin position="385"/>
        <end position="423"/>
    </location>
</feature>
<evidence type="ECO:0000259" key="4">
    <source>
        <dbReference type="PROSITE" id="PS50102"/>
    </source>
</evidence>
<comment type="caution">
    <text evidence="5">The sequence shown here is derived from an EMBL/GenBank/DDBJ whole genome shotgun (WGS) entry which is preliminary data.</text>
</comment>
<feature type="compositionally biased region" description="Low complexity" evidence="3">
    <location>
        <begin position="596"/>
        <end position="609"/>
    </location>
</feature>
<dbReference type="PANTHER" id="PTHR23003">
    <property type="entry name" value="RNA RECOGNITION MOTIF RRM DOMAIN CONTAINING PROTEIN"/>
    <property type="match status" value="1"/>
</dbReference>
<evidence type="ECO:0000256" key="2">
    <source>
        <dbReference type="PROSITE-ProRule" id="PRU00176"/>
    </source>
</evidence>
<reference evidence="5 6" key="1">
    <citation type="journal article" date="2020" name="Fungal Divers.">
        <title>Resolving the Mortierellaceae phylogeny through synthesis of multi-gene phylogenetics and phylogenomics.</title>
        <authorList>
            <person name="Vandepol N."/>
            <person name="Liber J."/>
            <person name="Desiro A."/>
            <person name="Na H."/>
            <person name="Kennedy M."/>
            <person name="Barry K."/>
            <person name="Grigoriev I.V."/>
            <person name="Miller A.N."/>
            <person name="O'Donnell K."/>
            <person name="Stajich J.E."/>
            <person name="Bonito G."/>
        </authorList>
    </citation>
    <scope>NUCLEOTIDE SEQUENCE [LARGE SCALE GENOMIC DNA]</scope>
    <source>
        <strain evidence="5 6">AD045</strain>
    </source>
</reference>
<organism evidence="5 6">
    <name type="scientific">Linnemannia gamsii</name>
    <dbReference type="NCBI Taxonomy" id="64522"/>
    <lineage>
        <taxon>Eukaryota</taxon>
        <taxon>Fungi</taxon>
        <taxon>Fungi incertae sedis</taxon>
        <taxon>Mucoromycota</taxon>
        <taxon>Mortierellomycotina</taxon>
        <taxon>Mortierellomycetes</taxon>
        <taxon>Mortierellales</taxon>
        <taxon>Mortierellaceae</taxon>
        <taxon>Linnemannia</taxon>
    </lineage>
</organism>
<proteinExistence type="predicted"/>
<gene>
    <name evidence="5" type="ORF">BGZ96_002299</name>
</gene>
<dbReference type="SMART" id="SM00360">
    <property type="entry name" value="RRM"/>
    <property type="match status" value="3"/>
</dbReference>
<keyword evidence="1 2" id="KW-0694">RNA-binding</keyword>
<evidence type="ECO:0000313" key="5">
    <source>
        <dbReference type="EMBL" id="KAG0293781.1"/>
    </source>
</evidence>